<dbReference type="Gene3D" id="3.30.70.1230">
    <property type="entry name" value="Nucleotide cyclase"/>
    <property type="match status" value="1"/>
</dbReference>
<keyword evidence="2 3" id="KW-0479">Metal-binding</keyword>
<feature type="binding site" evidence="2">
    <location>
        <position position="124"/>
    </location>
    <ligand>
        <name>Zn(2+)</name>
        <dbReference type="ChEBI" id="CHEBI:29105"/>
        <label>2</label>
    </ligand>
</feature>
<dbReference type="GO" id="GO:0046872">
    <property type="term" value="F:metal ion binding"/>
    <property type="evidence" value="ECO:0007669"/>
    <property type="project" value="UniProtKB-KW"/>
</dbReference>
<feature type="binding site" evidence="2">
    <location>
        <position position="87"/>
    </location>
    <ligand>
        <name>Zn(2+)</name>
        <dbReference type="ChEBI" id="CHEBI:29105"/>
        <label>1</label>
    </ligand>
</feature>
<dbReference type="Pfam" id="PF00233">
    <property type="entry name" value="PDEase_I"/>
    <property type="match status" value="1"/>
</dbReference>
<keyword evidence="5" id="KW-0812">Transmembrane</keyword>
<feature type="compositionally biased region" description="Polar residues" evidence="4">
    <location>
        <begin position="251"/>
        <end position="265"/>
    </location>
</feature>
<evidence type="ECO:0000313" key="10">
    <source>
        <dbReference type="Proteomes" id="UP000006727"/>
    </source>
</evidence>
<feature type="binding site" evidence="2">
    <location>
        <position position="124"/>
    </location>
    <ligand>
        <name>Zn(2+)</name>
        <dbReference type="ChEBI" id="CHEBI:29105"/>
        <label>1</label>
    </ligand>
</feature>
<evidence type="ECO:0000256" key="5">
    <source>
        <dbReference type="SAM" id="Phobius"/>
    </source>
</evidence>
<dbReference type="InterPro" id="IPR003607">
    <property type="entry name" value="HD/PDEase_dom"/>
</dbReference>
<dbReference type="SUPFAM" id="SSF55073">
    <property type="entry name" value="Nucleotide cyclase"/>
    <property type="match status" value="1"/>
</dbReference>
<dbReference type="EMBL" id="ABEU02000008">
    <property type="protein sequence ID" value="PNR50004.1"/>
    <property type="molecule type" value="Genomic_DNA"/>
</dbReference>
<keyword evidence="3" id="KW-0378">Hydrolase</keyword>
<dbReference type="CDD" id="cd07302">
    <property type="entry name" value="CHD"/>
    <property type="match status" value="1"/>
</dbReference>
<dbReference type="GO" id="GO:0004114">
    <property type="term" value="F:3',5'-cyclic-nucleotide phosphodiesterase activity"/>
    <property type="evidence" value="ECO:0007669"/>
    <property type="project" value="InterPro"/>
</dbReference>
<name>A0A2K1K895_PHYPA</name>
<protein>
    <recommendedName>
        <fullName evidence="3">Phosphodiesterase</fullName>
        <ecNumber evidence="3">3.1.4.-</ecNumber>
    </recommendedName>
</protein>
<evidence type="ECO:0000259" key="7">
    <source>
        <dbReference type="PROSITE" id="PS51845"/>
    </source>
</evidence>
<dbReference type="Gene3D" id="1.10.1300.10">
    <property type="entry name" value="3'5'-cyclic nucleotide phosphodiesterase, catalytic domain"/>
    <property type="match status" value="1"/>
</dbReference>
<feature type="region of interest" description="Disordered" evidence="4">
    <location>
        <begin position="216"/>
        <end position="278"/>
    </location>
</feature>
<dbReference type="EC" id="3.1.4.-" evidence="3"/>
<comment type="similarity">
    <text evidence="3">Belongs to the cyclic nucleotide phosphodiesterase family.</text>
</comment>
<keyword evidence="10" id="KW-1185">Reference proteome</keyword>
<evidence type="ECO:0000259" key="6">
    <source>
        <dbReference type="PROSITE" id="PS50125"/>
    </source>
</evidence>
<dbReference type="GO" id="GO:0035556">
    <property type="term" value="P:intracellular signal transduction"/>
    <property type="evidence" value="ECO:0007669"/>
    <property type="project" value="InterPro"/>
</dbReference>
<feature type="compositionally biased region" description="Pro residues" evidence="4">
    <location>
        <begin position="223"/>
        <end position="233"/>
    </location>
</feature>
<feature type="domain" description="Guanylate cyclase" evidence="6">
    <location>
        <begin position="1000"/>
        <end position="1148"/>
    </location>
</feature>
<dbReference type="InterPro" id="IPR001054">
    <property type="entry name" value="A/G_cyclase"/>
</dbReference>
<feature type="transmembrane region" description="Helical" evidence="5">
    <location>
        <begin position="749"/>
        <end position="768"/>
    </location>
</feature>
<dbReference type="PROSITE" id="PS51845">
    <property type="entry name" value="PDEASE_I_2"/>
    <property type="match status" value="1"/>
</dbReference>
<dbReference type="InterPro" id="IPR002073">
    <property type="entry name" value="PDEase_catalytic_dom"/>
</dbReference>
<evidence type="ECO:0000256" key="4">
    <source>
        <dbReference type="SAM" id="MobiDB-lite"/>
    </source>
</evidence>
<evidence type="ECO:0000256" key="1">
    <source>
        <dbReference type="PIRSR" id="PIRSR623088-1"/>
    </source>
</evidence>
<feature type="region of interest" description="Disordered" evidence="4">
    <location>
        <begin position="486"/>
        <end position="509"/>
    </location>
</feature>
<dbReference type="EnsemblPlants" id="Pp3c8_21740V3.1">
    <property type="protein sequence ID" value="Pp3c8_21740V3.1"/>
    <property type="gene ID" value="Pp3c8_21740"/>
</dbReference>
<keyword evidence="5" id="KW-1133">Transmembrane helix</keyword>
<evidence type="ECO:0000313" key="9">
    <source>
        <dbReference type="EnsemblPlants" id="Pp3c8_21740V3.1"/>
    </source>
</evidence>
<organism evidence="8">
    <name type="scientific">Physcomitrium patens</name>
    <name type="common">Spreading-leaved earth moss</name>
    <name type="synonym">Physcomitrella patens</name>
    <dbReference type="NCBI Taxonomy" id="3218"/>
    <lineage>
        <taxon>Eukaryota</taxon>
        <taxon>Viridiplantae</taxon>
        <taxon>Streptophyta</taxon>
        <taxon>Embryophyta</taxon>
        <taxon>Bryophyta</taxon>
        <taxon>Bryophytina</taxon>
        <taxon>Bryopsida</taxon>
        <taxon>Funariidae</taxon>
        <taxon>Funariales</taxon>
        <taxon>Funariaceae</taxon>
        <taxon>Physcomitrium</taxon>
    </lineage>
</organism>
<dbReference type="AlphaFoldDB" id="A0A2K1K895"/>
<dbReference type="PROSITE" id="PS00126">
    <property type="entry name" value="PDEASE_I_1"/>
    <property type="match status" value="1"/>
</dbReference>
<evidence type="ECO:0000256" key="2">
    <source>
        <dbReference type="PIRSR" id="PIRSR623088-3"/>
    </source>
</evidence>
<feature type="transmembrane region" description="Helical" evidence="5">
    <location>
        <begin position="623"/>
        <end position="639"/>
    </location>
</feature>
<reference evidence="8 10" key="1">
    <citation type="journal article" date="2008" name="Science">
        <title>The Physcomitrella genome reveals evolutionary insights into the conquest of land by plants.</title>
        <authorList>
            <person name="Rensing S."/>
            <person name="Lang D."/>
            <person name="Zimmer A."/>
            <person name="Terry A."/>
            <person name="Salamov A."/>
            <person name="Shapiro H."/>
            <person name="Nishiyama T."/>
            <person name="Perroud P.-F."/>
            <person name="Lindquist E."/>
            <person name="Kamisugi Y."/>
            <person name="Tanahashi T."/>
            <person name="Sakakibara K."/>
            <person name="Fujita T."/>
            <person name="Oishi K."/>
            <person name="Shin-I T."/>
            <person name="Kuroki Y."/>
            <person name="Toyoda A."/>
            <person name="Suzuki Y."/>
            <person name="Hashimoto A."/>
            <person name="Yamaguchi K."/>
            <person name="Sugano A."/>
            <person name="Kohara Y."/>
            <person name="Fujiyama A."/>
            <person name="Anterola A."/>
            <person name="Aoki S."/>
            <person name="Ashton N."/>
            <person name="Barbazuk W.B."/>
            <person name="Barker E."/>
            <person name="Bennetzen J."/>
            <person name="Bezanilla M."/>
            <person name="Blankenship R."/>
            <person name="Cho S.H."/>
            <person name="Dutcher S."/>
            <person name="Estelle M."/>
            <person name="Fawcett J.A."/>
            <person name="Gundlach H."/>
            <person name="Hanada K."/>
            <person name="Heyl A."/>
            <person name="Hicks K.A."/>
            <person name="Hugh J."/>
            <person name="Lohr M."/>
            <person name="Mayer K."/>
            <person name="Melkozernov A."/>
            <person name="Murata T."/>
            <person name="Nelson D."/>
            <person name="Pils B."/>
            <person name="Prigge M."/>
            <person name="Reiss B."/>
            <person name="Renner T."/>
            <person name="Rombauts S."/>
            <person name="Rushton P."/>
            <person name="Sanderfoot A."/>
            <person name="Schween G."/>
            <person name="Shiu S.-H."/>
            <person name="Stueber K."/>
            <person name="Theodoulou F.L."/>
            <person name="Tu H."/>
            <person name="Van de Peer Y."/>
            <person name="Verrier P.J."/>
            <person name="Waters E."/>
            <person name="Wood A."/>
            <person name="Yang L."/>
            <person name="Cove D."/>
            <person name="Cuming A."/>
            <person name="Hasebe M."/>
            <person name="Lucas S."/>
            <person name="Mishler D.B."/>
            <person name="Reski R."/>
            <person name="Grigoriev I."/>
            <person name="Quatrano R.S."/>
            <person name="Boore J.L."/>
        </authorList>
    </citation>
    <scope>NUCLEOTIDE SEQUENCE [LARGE SCALE GENOMIC DNA]</scope>
    <source>
        <strain evidence="9 10">cv. Gransden 2004</strain>
    </source>
</reference>
<dbReference type="PROSITE" id="PS50125">
    <property type="entry name" value="GUANYLATE_CYCLASE_2"/>
    <property type="match status" value="1"/>
</dbReference>
<feature type="binding site" evidence="2">
    <location>
        <position position="123"/>
    </location>
    <ligand>
        <name>Zn(2+)</name>
        <dbReference type="ChEBI" id="CHEBI:29105"/>
        <label>1</label>
    </ligand>
</feature>
<reference evidence="9" key="3">
    <citation type="submission" date="2020-12" db="UniProtKB">
        <authorList>
            <consortium name="EnsemblPlants"/>
        </authorList>
    </citation>
    <scope>IDENTIFICATION</scope>
</reference>
<feature type="domain" description="PDEase" evidence="7">
    <location>
        <begin position="2"/>
        <end position="397"/>
    </location>
</feature>
<dbReference type="Proteomes" id="UP000006727">
    <property type="component" value="Chromosome 8"/>
</dbReference>
<feature type="active site" description="Proton donor" evidence="1">
    <location>
        <position position="83"/>
    </location>
</feature>
<dbReference type="InParanoid" id="A0A2K1K895"/>
<dbReference type="SMART" id="SM00044">
    <property type="entry name" value="CYCc"/>
    <property type="match status" value="1"/>
</dbReference>
<dbReference type="GO" id="GO:0009190">
    <property type="term" value="P:cyclic nucleotide biosynthetic process"/>
    <property type="evidence" value="ECO:0007669"/>
    <property type="project" value="InterPro"/>
</dbReference>
<comment type="cofactor">
    <cofactor evidence="3">
        <name>a divalent metal cation</name>
        <dbReference type="ChEBI" id="CHEBI:60240"/>
    </cofactor>
    <text evidence="3">Binds 2 divalent metal cations per subunit. Site 1 may preferentially bind zinc ions, while site 2 has a preference for magnesium and/or manganese ions.</text>
</comment>
<dbReference type="PRINTS" id="PR00387">
    <property type="entry name" value="PDIESTERASE1"/>
</dbReference>
<keyword evidence="5" id="KW-0472">Membrane</keyword>
<dbReference type="PANTHER" id="PTHR43336:SF3">
    <property type="entry name" value="GUANYLATE CYCLASE DOMAIN-CONTAINING PROTEIN"/>
    <property type="match status" value="1"/>
</dbReference>
<feature type="transmembrane region" description="Helical" evidence="5">
    <location>
        <begin position="883"/>
        <end position="902"/>
    </location>
</feature>
<dbReference type="SMART" id="SM00471">
    <property type="entry name" value="HDc"/>
    <property type="match status" value="1"/>
</dbReference>
<feature type="compositionally biased region" description="Basic and acidic residues" evidence="4">
    <location>
        <begin position="240"/>
        <end position="249"/>
    </location>
</feature>
<feature type="transmembrane region" description="Helical" evidence="5">
    <location>
        <begin position="651"/>
        <end position="671"/>
    </location>
</feature>
<evidence type="ECO:0000313" key="8">
    <source>
        <dbReference type="EMBL" id="PNR50004.1"/>
    </source>
</evidence>
<dbReference type="InterPro" id="IPR036971">
    <property type="entry name" value="PDEase_catalytic_dom_sf"/>
</dbReference>
<dbReference type="SUPFAM" id="SSF109604">
    <property type="entry name" value="HD-domain/PDEase-like"/>
    <property type="match status" value="1"/>
</dbReference>
<accession>A0A2K1K895</accession>
<feature type="binding site" evidence="2">
    <location>
        <position position="301"/>
    </location>
    <ligand>
        <name>Zn(2+)</name>
        <dbReference type="ChEBI" id="CHEBI:29105"/>
        <label>1</label>
    </ligand>
</feature>
<proteinExistence type="inferred from homology"/>
<dbReference type="PANTHER" id="PTHR43336">
    <property type="entry name" value="OXYGEN SENSOR HISTIDINE KINASE RESPONSE REGULATOR DEVS/DOSS"/>
    <property type="match status" value="1"/>
</dbReference>
<dbReference type="InterPro" id="IPR029787">
    <property type="entry name" value="Nucleotide_cyclase"/>
</dbReference>
<dbReference type="PaxDb" id="3218-PP1S134_58V6.1"/>
<evidence type="ECO:0000256" key="3">
    <source>
        <dbReference type="RuleBase" id="RU363067"/>
    </source>
</evidence>
<gene>
    <name evidence="8" type="ORF">PHYPA_011901</name>
</gene>
<dbReference type="InterPro" id="IPR023174">
    <property type="entry name" value="PDEase_CS"/>
</dbReference>
<reference evidence="8 10" key="2">
    <citation type="journal article" date="2018" name="Plant J.">
        <title>The Physcomitrella patens chromosome-scale assembly reveals moss genome structure and evolution.</title>
        <authorList>
            <person name="Lang D."/>
            <person name="Ullrich K.K."/>
            <person name="Murat F."/>
            <person name="Fuchs J."/>
            <person name="Jenkins J."/>
            <person name="Haas F.B."/>
            <person name="Piednoel M."/>
            <person name="Gundlach H."/>
            <person name="Van Bel M."/>
            <person name="Meyberg R."/>
            <person name="Vives C."/>
            <person name="Morata J."/>
            <person name="Symeonidi A."/>
            <person name="Hiss M."/>
            <person name="Muchero W."/>
            <person name="Kamisugi Y."/>
            <person name="Saleh O."/>
            <person name="Blanc G."/>
            <person name="Decker E.L."/>
            <person name="van Gessel N."/>
            <person name="Grimwood J."/>
            <person name="Hayes R.D."/>
            <person name="Graham S.W."/>
            <person name="Gunter L.E."/>
            <person name="McDaniel S.F."/>
            <person name="Hoernstein S.N.W."/>
            <person name="Larsson A."/>
            <person name="Li F.W."/>
            <person name="Perroud P.F."/>
            <person name="Phillips J."/>
            <person name="Ranjan P."/>
            <person name="Rokshar D.S."/>
            <person name="Rothfels C.J."/>
            <person name="Schneider L."/>
            <person name="Shu S."/>
            <person name="Stevenson D.W."/>
            <person name="Thummler F."/>
            <person name="Tillich M."/>
            <person name="Villarreal Aguilar J.C."/>
            <person name="Widiez T."/>
            <person name="Wong G.K."/>
            <person name="Wymore A."/>
            <person name="Zhang Y."/>
            <person name="Zimmer A.D."/>
            <person name="Quatrano R.S."/>
            <person name="Mayer K.F.X."/>
            <person name="Goodstein D."/>
            <person name="Casacuberta J.M."/>
            <person name="Vandepoele K."/>
            <person name="Reski R."/>
            <person name="Cuming A.C."/>
            <person name="Tuskan G.A."/>
            <person name="Maumus F."/>
            <person name="Salse J."/>
            <person name="Schmutz J."/>
            <person name="Rensing S.A."/>
        </authorList>
    </citation>
    <scope>NUCLEOTIDE SEQUENCE [LARGE SCALE GENOMIC DNA]</scope>
    <source>
        <strain evidence="9 10">cv. Gransden 2004</strain>
    </source>
</reference>
<dbReference type="CDD" id="cd00077">
    <property type="entry name" value="HDc"/>
    <property type="match status" value="1"/>
</dbReference>
<dbReference type="Gramene" id="Pp3c8_21740V3.1">
    <property type="protein sequence ID" value="Pp3c8_21740V3.1"/>
    <property type="gene ID" value="Pp3c8_21740"/>
</dbReference>
<sequence length="1276" mass="142297">MSEQENSAPKSGTFQVSEGEHKSLQGIESWSFDVFQVEDDQLPMLVEKIFRSLNIFNNFPIDMHKFRAFVRAMVARYQPNPYHCFRHACDVLHAVYLILTLAEGAQRLNQMEIFAVALAAVCHDVDHPGLTNAFLVAASDPISLRYNDKAVLESHHAATAFLTMRGHDNVNIMFSLDEPHQRHLRRLVLSCILATDMGVHAEIISSFTGRLNDRRPFELSAPYTPPGPMPSKAPEPSDTGDTKTLRADEASMSSSAAPPNDGNTNQPPPELKSPNPKYLLPPLTSSSDVMLYMQMIIKCADLSNVVKPFFLSKRWSALLLLEWFRQGDIERELGMRVSKFMERSEPTTLMDMTIGCIDFVAKPMFEATAVLLPHLHDEALANLTLNRSLWSSFSMGGRRGSEVARNILGPFLPPPITIDGIAEKFGEAAVKMDISSSSLHYDMYLPGVEKESLPMAPLQLLPTLSPEEPTPLINELRMDEHHPSLLALDSSGDKSQSINKGPLRQDRESSILGGAAPLSLLRVNRNASLDASSGDGNNLALRSFVALRRNTVDERNRKPSSISLPPPGYKGTEMMTDPSKNVALDIQSLAFIQDSAWDNRKFWDSIRRHPNGKQLHAFLESRLWISINIIATFVAMFANDFTKAILPKAGYFLGFFFWLDLIGSVSLLTVITNVYTQNLVIARTGRAVKAMNRLSKSMQATPLSSMFPITYILKVFHYKNVVVDDDEDEYFHVVSSTKPSQVWTELSELTAQKLIIGLLVMMIVSPLFRDNHRDLGPKMSLNTLDEFHGCTAHFNETIDRIQTFNMLHGYNLLYMGINGMCCGVSCALDSATNFMQIVPSKGADGKKEAQLEYRTVELKSVLSDSNRTEALYSIRSELRTKHALNMAMTVLWLIILGAWSFVLSNDSNRLLIQPIERMVEIVKELSDDPVSFAARANVKQPAISSVGQVMETRVVEAALVKIASLSKVALGDAGMDILSVNLKGGSEFNPMIPGKKIRACFGFCDIRNFTDATECLQEDVMMFVNKIADVVHNKVVFHSGFPNKNIGDAFLLVWKKSAADNIQKTRGTNSFADRALQSFLDIIQCIETSQTLAEYAMHPAIQKRMPGYKIHMGFGLHVGWAIEGAIGSAHKVDPTYLSPHVNVSSRLEAATKQYGVMMLISETVVAELTKSSLRHCCRKLDRITVKGSAAPIIIYTFDLPLFQQDLKGNPADYRALFENAVDNYIEGNWSSALEKLEECLQLWPTDKPGHVLLNFMASHNYRIPASWKGYRELTEK</sequence>
<dbReference type="InterPro" id="IPR023088">
    <property type="entry name" value="PDEase"/>
</dbReference>
<dbReference type="STRING" id="3218.A0A2K1K895"/>